<dbReference type="RefSeq" id="WP_310299090.1">
    <property type="nucleotide sequence ID" value="NZ_BAAAPS010000014.1"/>
</dbReference>
<dbReference type="Proteomes" id="UP001183648">
    <property type="component" value="Unassembled WGS sequence"/>
</dbReference>
<dbReference type="InterPro" id="IPR037185">
    <property type="entry name" value="EmrE-like"/>
</dbReference>
<reference evidence="9 10" key="1">
    <citation type="submission" date="2023-07" db="EMBL/GenBank/DDBJ databases">
        <title>Sequencing the genomes of 1000 actinobacteria strains.</title>
        <authorList>
            <person name="Klenk H.-P."/>
        </authorList>
    </citation>
    <scope>NUCLEOTIDE SEQUENCE [LARGE SCALE GENOMIC DNA]</scope>
    <source>
        <strain evidence="9 10">DSM 19426</strain>
    </source>
</reference>
<feature type="domain" description="EamA" evidence="8">
    <location>
        <begin position="151"/>
        <end position="281"/>
    </location>
</feature>
<keyword evidence="5 7" id="KW-1133">Transmembrane helix</keyword>
<dbReference type="Pfam" id="PF00892">
    <property type="entry name" value="EamA"/>
    <property type="match status" value="2"/>
</dbReference>
<evidence type="ECO:0000259" key="8">
    <source>
        <dbReference type="Pfam" id="PF00892"/>
    </source>
</evidence>
<keyword evidence="4 7" id="KW-0812">Transmembrane</keyword>
<evidence type="ECO:0000256" key="4">
    <source>
        <dbReference type="ARBA" id="ARBA00022692"/>
    </source>
</evidence>
<evidence type="ECO:0000313" key="9">
    <source>
        <dbReference type="EMBL" id="MDR7361310.1"/>
    </source>
</evidence>
<evidence type="ECO:0000256" key="5">
    <source>
        <dbReference type="ARBA" id="ARBA00022989"/>
    </source>
</evidence>
<feature type="transmembrane region" description="Helical" evidence="7">
    <location>
        <begin position="96"/>
        <end position="119"/>
    </location>
</feature>
<gene>
    <name evidence="9" type="ORF">J2S63_000863</name>
</gene>
<feature type="transmembrane region" description="Helical" evidence="7">
    <location>
        <begin position="184"/>
        <end position="204"/>
    </location>
</feature>
<accession>A0ABU2BRN1</accession>
<dbReference type="PANTHER" id="PTHR42920:SF5">
    <property type="entry name" value="EAMA DOMAIN-CONTAINING PROTEIN"/>
    <property type="match status" value="1"/>
</dbReference>
<feature type="domain" description="EamA" evidence="8">
    <location>
        <begin position="13"/>
        <end position="142"/>
    </location>
</feature>
<evidence type="ECO:0000256" key="2">
    <source>
        <dbReference type="ARBA" id="ARBA00007362"/>
    </source>
</evidence>
<dbReference type="EMBL" id="JAVDYG010000001">
    <property type="protein sequence ID" value="MDR7361310.1"/>
    <property type="molecule type" value="Genomic_DNA"/>
</dbReference>
<dbReference type="SUPFAM" id="SSF103481">
    <property type="entry name" value="Multidrug resistance efflux transporter EmrE"/>
    <property type="match status" value="2"/>
</dbReference>
<keyword evidence="3" id="KW-1003">Cell membrane</keyword>
<organism evidence="9 10">
    <name type="scientific">Nocardioides marmoribigeumensis</name>
    <dbReference type="NCBI Taxonomy" id="433649"/>
    <lineage>
        <taxon>Bacteria</taxon>
        <taxon>Bacillati</taxon>
        <taxon>Actinomycetota</taxon>
        <taxon>Actinomycetes</taxon>
        <taxon>Propionibacteriales</taxon>
        <taxon>Nocardioidaceae</taxon>
        <taxon>Nocardioides</taxon>
    </lineage>
</organism>
<feature type="transmembrane region" description="Helical" evidence="7">
    <location>
        <begin position="153"/>
        <end position="172"/>
    </location>
</feature>
<name>A0ABU2BRN1_9ACTN</name>
<evidence type="ECO:0000256" key="7">
    <source>
        <dbReference type="SAM" id="Phobius"/>
    </source>
</evidence>
<dbReference type="InterPro" id="IPR051258">
    <property type="entry name" value="Diverse_Substrate_Transporter"/>
</dbReference>
<keyword evidence="6 7" id="KW-0472">Membrane</keyword>
<evidence type="ECO:0000313" key="10">
    <source>
        <dbReference type="Proteomes" id="UP001183648"/>
    </source>
</evidence>
<keyword evidence="10" id="KW-1185">Reference proteome</keyword>
<comment type="similarity">
    <text evidence="2">Belongs to the EamA transporter family.</text>
</comment>
<feature type="transmembrane region" description="Helical" evidence="7">
    <location>
        <begin position="210"/>
        <end position="228"/>
    </location>
</feature>
<sequence>MGGAPERRDSLTATLLLLAVTAVWGSTFAMTKDVVAEVPVMDFLGVRFLLAAVVVAVLFPRSLRGLTGATLRRGVVLGLLYGVAQVAQTVGLQHTAASVSGFVTGMYVVCTPLLAALLLRERLPAVTWAAVPLAAVGIAVLSLRGVALGFGEGITLVGAVLYALHIVALGAWSTPAEAVRISVVQLAVIAVLGLAFGAPGGITLPSSTGVWLQVVYMAVFAAGLALAAQTWAQAHLPPTRAAIIMCTEPVFASLFGILIGGESLTGRLLVGGSIVLAAMLLAEAGPRRHVESEVPHLTV</sequence>
<comment type="caution">
    <text evidence="9">The sequence shown here is derived from an EMBL/GenBank/DDBJ whole genome shotgun (WGS) entry which is preliminary data.</text>
</comment>
<proteinExistence type="inferred from homology"/>
<protein>
    <submittedName>
        <fullName evidence="9">Drug/metabolite transporter (DMT)-like permease</fullName>
    </submittedName>
</protein>
<evidence type="ECO:0000256" key="6">
    <source>
        <dbReference type="ARBA" id="ARBA00023136"/>
    </source>
</evidence>
<evidence type="ECO:0000256" key="1">
    <source>
        <dbReference type="ARBA" id="ARBA00004651"/>
    </source>
</evidence>
<feature type="transmembrane region" description="Helical" evidence="7">
    <location>
        <begin position="71"/>
        <end position="90"/>
    </location>
</feature>
<comment type="subcellular location">
    <subcellularLocation>
        <location evidence="1">Cell membrane</location>
        <topology evidence="1">Multi-pass membrane protein</topology>
    </subcellularLocation>
</comment>
<evidence type="ECO:0000256" key="3">
    <source>
        <dbReference type="ARBA" id="ARBA00022475"/>
    </source>
</evidence>
<dbReference type="InterPro" id="IPR000620">
    <property type="entry name" value="EamA_dom"/>
</dbReference>
<feature type="transmembrane region" description="Helical" evidence="7">
    <location>
        <begin position="41"/>
        <end position="59"/>
    </location>
</feature>
<feature type="transmembrane region" description="Helical" evidence="7">
    <location>
        <begin position="126"/>
        <end position="147"/>
    </location>
</feature>
<dbReference type="PANTHER" id="PTHR42920">
    <property type="entry name" value="OS03G0707200 PROTEIN-RELATED"/>
    <property type="match status" value="1"/>
</dbReference>